<proteinExistence type="predicted"/>
<name>A0A0C3QNL9_9AGAM</name>
<feature type="compositionally biased region" description="Low complexity" evidence="1">
    <location>
        <begin position="65"/>
        <end position="83"/>
    </location>
</feature>
<feature type="region of interest" description="Disordered" evidence="1">
    <location>
        <begin position="60"/>
        <end position="102"/>
    </location>
</feature>
<reference evidence="4" key="2">
    <citation type="submission" date="2015-01" db="EMBL/GenBank/DDBJ databases">
        <title>Evolutionary Origins and Diversification of the Mycorrhizal Mutualists.</title>
        <authorList>
            <consortium name="DOE Joint Genome Institute"/>
            <consortium name="Mycorrhizal Genomics Consortium"/>
            <person name="Kohler A."/>
            <person name="Kuo A."/>
            <person name="Nagy L.G."/>
            <person name="Floudas D."/>
            <person name="Copeland A."/>
            <person name="Barry K.W."/>
            <person name="Cichocki N."/>
            <person name="Veneault-Fourrey C."/>
            <person name="LaButti K."/>
            <person name="Lindquist E.A."/>
            <person name="Lipzen A."/>
            <person name="Lundell T."/>
            <person name="Morin E."/>
            <person name="Murat C."/>
            <person name="Riley R."/>
            <person name="Ohm R."/>
            <person name="Sun H."/>
            <person name="Tunlid A."/>
            <person name="Henrissat B."/>
            <person name="Grigoriev I.V."/>
            <person name="Hibbett D.S."/>
            <person name="Martin F."/>
        </authorList>
    </citation>
    <scope>NUCLEOTIDE SEQUENCE [LARGE SCALE GENOMIC DNA]</scope>
    <source>
        <strain evidence="4">MUT 4182</strain>
    </source>
</reference>
<sequence length="190" mass="20436">MPAISTTLRAFHFLLTASALYYIWVTHQYPEGAPGLLRPGSFSEAAFSPLAKLVNVTLSGTGKKPAPSNTPSSSTTVSIYSASPTPSITRRPPKETYVPPDDLWGAWDTTQDPFPAVSEDPLETPSDDPVAMSAGPVPSDSADPALPLNLGVLGTFTHLVLKSDKYEHSLIRIVRETFAQVFSLLIALFH</sequence>
<feature type="chain" id="PRO_5002168982" evidence="2">
    <location>
        <begin position="20"/>
        <end position="190"/>
    </location>
</feature>
<organism evidence="3 4">
    <name type="scientific">Tulasnella calospora MUT 4182</name>
    <dbReference type="NCBI Taxonomy" id="1051891"/>
    <lineage>
        <taxon>Eukaryota</taxon>
        <taxon>Fungi</taxon>
        <taxon>Dikarya</taxon>
        <taxon>Basidiomycota</taxon>
        <taxon>Agaricomycotina</taxon>
        <taxon>Agaricomycetes</taxon>
        <taxon>Cantharellales</taxon>
        <taxon>Tulasnellaceae</taxon>
        <taxon>Tulasnella</taxon>
    </lineage>
</organism>
<evidence type="ECO:0000256" key="2">
    <source>
        <dbReference type="SAM" id="SignalP"/>
    </source>
</evidence>
<dbReference type="HOGENOM" id="CLU_1428973_0_0_1"/>
<keyword evidence="2" id="KW-0732">Signal</keyword>
<keyword evidence="4" id="KW-1185">Reference proteome</keyword>
<protein>
    <submittedName>
        <fullName evidence="3">Uncharacterized protein</fullName>
    </submittedName>
</protein>
<evidence type="ECO:0000313" key="3">
    <source>
        <dbReference type="EMBL" id="KIO28734.1"/>
    </source>
</evidence>
<gene>
    <name evidence="3" type="ORF">M407DRAFT_179004</name>
</gene>
<evidence type="ECO:0000313" key="4">
    <source>
        <dbReference type="Proteomes" id="UP000054248"/>
    </source>
</evidence>
<dbReference type="AlphaFoldDB" id="A0A0C3QNL9"/>
<feature type="signal peptide" evidence="2">
    <location>
        <begin position="1"/>
        <end position="19"/>
    </location>
</feature>
<dbReference type="OrthoDB" id="3210731at2759"/>
<accession>A0A0C3QNL9</accession>
<dbReference type="EMBL" id="KN822991">
    <property type="protein sequence ID" value="KIO28734.1"/>
    <property type="molecule type" value="Genomic_DNA"/>
</dbReference>
<reference evidence="3 4" key="1">
    <citation type="submission" date="2014-04" db="EMBL/GenBank/DDBJ databases">
        <authorList>
            <consortium name="DOE Joint Genome Institute"/>
            <person name="Kuo A."/>
            <person name="Girlanda M."/>
            <person name="Perotto S."/>
            <person name="Kohler A."/>
            <person name="Nagy L.G."/>
            <person name="Floudas D."/>
            <person name="Copeland A."/>
            <person name="Barry K.W."/>
            <person name="Cichocki N."/>
            <person name="Veneault-Fourrey C."/>
            <person name="LaButti K."/>
            <person name="Lindquist E.A."/>
            <person name="Lipzen A."/>
            <person name="Lundell T."/>
            <person name="Morin E."/>
            <person name="Murat C."/>
            <person name="Sun H."/>
            <person name="Tunlid A."/>
            <person name="Henrissat B."/>
            <person name="Grigoriev I.V."/>
            <person name="Hibbett D.S."/>
            <person name="Martin F."/>
            <person name="Nordberg H.P."/>
            <person name="Cantor M.N."/>
            <person name="Hua S.X."/>
        </authorList>
    </citation>
    <scope>NUCLEOTIDE SEQUENCE [LARGE SCALE GENOMIC DNA]</scope>
    <source>
        <strain evidence="3 4">MUT 4182</strain>
    </source>
</reference>
<dbReference type="Proteomes" id="UP000054248">
    <property type="component" value="Unassembled WGS sequence"/>
</dbReference>
<evidence type="ECO:0000256" key="1">
    <source>
        <dbReference type="SAM" id="MobiDB-lite"/>
    </source>
</evidence>